<evidence type="ECO:0000313" key="4">
    <source>
        <dbReference type="Proteomes" id="UP000052008"/>
    </source>
</evidence>
<feature type="region of interest" description="Disordered" evidence="1">
    <location>
        <begin position="212"/>
        <end position="234"/>
    </location>
</feature>
<gene>
    <name evidence="3" type="ORF">AMJ39_05150</name>
</gene>
<name>A0A0S7WSY1_UNCT6</name>
<comment type="caution">
    <text evidence="3">The sequence shown here is derived from an EMBL/GenBank/DDBJ whole genome shotgun (WGS) entry which is preliminary data.</text>
</comment>
<feature type="compositionally biased region" description="Basic residues" evidence="1">
    <location>
        <begin position="213"/>
        <end position="234"/>
    </location>
</feature>
<protein>
    <recommendedName>
        <fullName evidence="2">GIY-YIG domain-containing protein</fullName>
    </recommendedName>
</protein>
<evidence type="ECO:0000313" key="3">
    <source>
        <dbReference type="EMBL" id="KPJ53294.1"/>
    </source>
</evidence>
<dbReference type="Proteomes" id="UP000052008">
    <property type="component" value="Unassembled WGS sequence"/>
</dbReference>
<evidence type="ECO:0000259" key="2">
    <source>
        <dbReference type="Pfam" id="PF26468"/>
    </source>
</evidence>
<dbReference type="Pfam" id="PF26468">
    <property type="entry name" value="GIY_YIG_3"/>
    <property type="match status" value="1"/>
</dbReference>
<dbReference type="InterPro" id="IPR058782">
    <property type="entry name" value="GIY_YIG_3"/>
</dbReference>
<accession>A0A0S7WSY1</accession>
<feature type="domain" description="GIY-YIG" evidence="2">
    <location>
        <begin position="11"/>
        <end position="212"/>
    </location>
</feature>
<dbReference type="EMBL" id="LIZS01000023">
    <property type="protein sequence ID" value="KPJ53294.1"/>
    <property type="molecule type" value="Genomic_DNA"/>
</dbReference>
<reference evidence="3 4" key="1">
    <citation type="journal article" date="2015" name="Microbiome">
        <title>Genomic resolution of linkages in carbon, nitrogen, and sulfur cycling among widespread estuary sediment bacteria.</title>
        <authorList>
            <person name="Baker B.J."/>
            <person name="Lazar C.S."/>
            <person name="Teske A.P."/>
            <person name="Dick G.J."/>
        </authorList>
    </citation>
    <scope>NUCLEOTIDE SEQUENCE [LARGE SCALE GENOMIC DNA]</scope>
    <source>
        <strain evidence="3">DG_24</strain>
    </source>
</reference>
<organism evidence="3 4">
    <name type="scientific">candidate division TA06 bacterium DG_24</name>
    <dbReference type="NCBI Taxonomy" id="1703770"/>
    <lineage>
        <taxon>Bacteria</taxon>
        <taxon>Bacteria division TA06</taxon>
    </lineage>
</organism>
<sequence length="234" mass="26998">MPKTYQQITDRVYTLVESLPRYNHETPASHFPTNGVYLFFERGEVVQRRGKILHRIVRVGTHKKDGKLRDRIHQHFGTARPLGGNKNASVFRKHLGGALLAKLNPEDPRLDRWLTHMSPTFPEVEKMVSLQLRFNFAFTCIRVNRTKERLALERSLIALLAQHPLGEPSTRWLGRYATIDAIRGSGLWNTQHLSAAPLSAEELTRLEQLIKASRAKRRSTRPKRRSTRAKGRRK</sequence>
<evidence type="ECO:0000256" key="1">
    <source>
        <dbReference type="SAM" id="MobiDB-lite"/>
    </source>
</evidence>
<dbReference type="AlphaFoldDB" id="A0A0S7WSY1"/>
<proteinExistence type="predicted"/>
<dbReference type="STRING" id="1703770.AMJ39_05150"/>